<feature type="compositionally biased region" description="Polar residues" evidence="1">
    <location>
        <begin position="421"/>
        <end position="433"/>
    </location>
</feature>
<evidence type="ECO:0000313" key="3">
    <source>
        <dbReference type="EMBL" id="SDX66748.1"/>
    </source>
</evidence>
<feature type="domain" description="HTH cro/C1-type" evidence="2">
    <location>
        <begin position="10"/>
        <end position="65"/>
    </location>
</feature>
<feature type="compositionally biased region" description="Basic residues" evidence="1">
    <location>
        <begin position="451"/>
        <end position="464"/>
    </location>
</feature>
<dbReference type="RefSeq" id="WP_170856647.1">
    <property type="nucleotide sequence ID" value="NZ_FNOT01000002.1"/>
</dbReference>
<dbReference type="SMART" id="SM00530">
    <property type="entry name" value="HTH_XRE"/>
    <property type="match status" value="1"/>
</dbReference>
<dbReference type="STRING" id="1137993.SAMN05660209_01023"/>
<gene>
    <name evidence="3" type="ORF">SAMN05660209_01023</name>
</gene>
<dbReference type="AlphaFoldDB" id="A0A1H3DKV0"/>
<accession>A0A1H3DKV0</accession>
<dbReference type="SUPFAM" id="SSF47413">
    <property type="entry name" value="lambda repressor-like DNA-binding domains"/>
    <property type="match status" value="1"/>
</dbReference>
<name>A0A1H3DKV0_9ACTN</name>
<dbReference type="Pfam" id="PF13560">
    <property type="entry name" value="HTH_31"/>
    <property type="match status" value="1"/>
</dbReference>
<evidence type="ECO:0000313" key="4">
    <source>
        <dbReference type="Proteomes" id="UP000198921"/>
    </source>
</evidence>
<dbReference type="InterPro" id="IPR001387">
    <property type="entry name" value="Cro/C1-type_HTH"/>
</dbReference>
<evidence type="ECO:0000259" key="2">
    <source>
        <dbReference type="PROSITE" id="PS50943"/>
    </source>
</evidence>
<dbReference type="SUPFAM" id="SSF52540">
    <property type="entry name" value="P-loop containing nucleoside triphosphate hydrolases"/>
    <property type="match status" value="1"/>
</dbReference>
<keyword evidence="4" id="KW-1185">Reference proteome</keyword>
<dbReference type="PROSITE" id="PS50943">
    <property type="entry name" value="HTH_CROC1"/>
    <property type="match status" value="1"/>
</dbReference>
<dbReference type="PANTHER" id="PTHR47691">
    <property type="entry name" value="REGULATOR-RELATED"/>
    <property type="match status" value="1"/>
</dbReference>
<dbReference type="PRINTS" id="PR00364">
    <property type="entry name" value="DISEASERSIST"/>
</dbReference>
<dbReference type="InterPro" id="IPR010982">
    <property type="entry name" value="Lambda_DNA-bd_dom_sf"/>
</dbReference>
<reference evidence="4" key="1">
    <citation type="submission" date="2016-10" db="EMBL/GenBank/DDBJ databases">
        <authorList>
            <person name="Varghese N."/>
            <person name="Submissions S."/>
        </authorList>
    </citation>
    <scope>NUCLEOTIDE SEQUENCE [LARGE SCALE GENOMIC DNA]</scope>
    <source>
        <strain evidence="4">DSM 45422</strain>
    </source>
</reference>
<dbReference type="GO" id="GO:0003677">
    <property type="term" value="F:DNA binding"/>
    <property type="evidence" value="ECO:0007669"/>
    <property type="project" value="InterPro"/>
</dbReference>
<organism evidence="3 4">
    <name type="scientific">Geodermatophilus africanus</name>
    <dbReference type="NCBI Taxonomy" id="1137993"/>
    <lineage>
        <taxon>Bacteria</taxon>
        <taxon>Bacillati</taxon>
        <taxon>Actinomycetota</taxon>
        <taxon>Actinomycetes</taxon>
        <taxon>Geodermatophilales</taxon>
        <taxon>Geodermatophilaceae</taxon>
        <taxon>Geodermatophilus</taxon>
    </lineage>
</organism>
<dbReference type="Gene3D" id="1.10.260.40">
    <property type="entry name" value="lambda repressor-like DNA-binding domains"/>
    <property type="match status" value="1"/>
</dbReference>
<dbReference type="Gene3D" id="3.40.50.300">
    <property type="entry name" value="P-loop containing nucleotide triphosphate hydrolases"/>
    <property type="match status" value="1"/>
</dbReference>
<evidence type="ECO:0000256" key="1">
    <source>
        <dbReference type="SAM" id="MobiDB-lite"/>
    </source>
</evidence>
<proteinExistence type="predicted"/>
<dbReference type="Proteomes" id="UP000198921">
    <property type="component" value="Unassembled WGS sequence"/>
</dbReference>
<sequence length="464" mass="49522">MDAEPLGQVVRRLRLEADLTLEGLSEASGISARALSDIERGAARAPQHRTVLAIVRTLDLPEADRAAMVRAARDGRRRPRRELPWRLPLPRDTADFTGRGAELASITAALTGSRAARSPLVVVTGPPGYGKTSVAVRAAARLRSAIPDQLFVDLGGVTHEPPSPRAVAGRVLGALLGRESTGEDPGCVRQLLADRPHLVVLDDAAGESQIRALRPTTGPTAVLVTSRRSLAGLEEAGRVPLDRLPSADAQQVLAAIIPAEQAGETDLARLARLCDHVPLALRIAGNRVASRPGWTAAGLVERLAVREHRLDALTAGDLQIRAAIRSSVDQLGPSTQQLFRRLALIEDPTFTAGLAAALVGEPRWRAEDMLDELADLNLVQLAPGDRYALRGLLRLYAEADLAAHEPRAARAAARAAADQWRGTTSSSPGQSGVATRREGRHVPSPRPSGRLAHRHGRRHRAARG</sequence>
<dbReference type="EMBL" id="FNOT01000002">
    <property type="protein sequence ID" value="SDX66748.1"/>
    <property type="molecule type" value="Genomic_DNA"/>
</dbReference>
<feature type="region of interest" description="Disordered" evidence="1">
    <location>
        <begin position="413"/>
        <end position="464"/>
    </location>
</feature>
<protein>
    <submittedName>
        <fullName evidence="3">Predicted ATPase</fullName>
    </submittedName>
</protein>
<dbReference type="InterPro" id="IPR027417">
    <property type="entry name" value="P-loop_NTPase"/>
</dbReference>
<dbReference type="CDD" id="cd00093">
    <property type="entry name" value="HTH_XRE"/>
    <property type="match status" value="1"/>
</dbReference>
<dbReference type="PANTHER" id="PTHR47691:SF3">
    <property type="entry name" value="HTH-TYPE TRANSCRIPTIONAL REGULATOR RV0890C-RELATED"/>
    <property type="match status" value="1"/>
</dbReference>